<evidence type="ECO:0000256" key="4">
    <source>
        <dbReference type="ARBA" id="ARBA00023136"/>
    </source>
</evidence>
<dbReference type="Gene3D" id="1.20.1070.10">
    <property type="entry name" value="Rhodopsin 7-helix transmembrane proteins"/>
    <property type="match status" value="1"/>
</dbReference>
<sequence length="85" mass="9507">MNVVQIVRSESKAVEVQDSSPIKKKFLSILGLFCLVGIFWGFAFFSFGPLLIPSFCVFTILNSFQGETDSVLTSHRRKKIFSLSA</sequence>
<evidence type="ECO:0000313" key="6">
    <source>
        <dbReference type="EMBL" id="SBR26531.1"/>
    </source>
</evidence>
<proteinExistence type="predicted"/>
<keyword evidence="2 5" id="KW-0812">Transmembrane</keyword>
<evidence type="ECO:0000256" key="2">
    <source>
        <dbReference type="ARBA" id="ARBA00022692"/>
    </source>
</evidence>
<dbReference type="EMBL" id="HAEE01006511">
    <property type="protein sequence ID" value="SBR26531.1"/>
    <property type="molecule type" value="Transcribed_RNA"/>
</dbReference>
<dbReference type="GO" id="GO:0016020">
    <property type="term" value="C:membrane"/>
    <property type="evidence" value="ECO:0007669"/>
    <property type="project" value="UniProtKB-SubCell"/>
</dbReference>
<dbReference type="Pfam" id="PF00002">
    <property type="entry name" value="7tm_2"/>
    <property type="match status" value="1"/>
</dbReference>
<organism evidence="6">
    <name type="scientific">Nothobranchius kuhntae</name>
    <name type="common">Beira killifish</name>
    <dbReference type="NCBI Taxonomy" id="321403"/>
    <lineage>
        <taxon>Eukaryota</taxon>
        <taxon>Metazoa</taxon>
        <taxon>Chordata</taxon>
        <taxon>Craniata</taxon>
        <taxon>Vertebrata</taxon>
        <taxon>Euteleostomi</taxon>
        <taxon>Actinopterygii</taxon>
        <taxon>Neopterygii</taxon>
        <taxon>Teleostei</taxon>
        <taxon>Neoteleostei</taxon>
        <taxon>Acanthomorphata</taxon>
        <taxon>Ovalentaria</taxon>
        <taxon>Atherinomorphae</taxon>
        <taxon>Cyprinodontiformes</taxon>
        <taxon>Nothobranchiidae</taxon>
        <taxon>Nothobranchius</taxon>
    </lineage>
</organism>
<dbReference type="AlphaFoldDB" id="A0A1A8K2R4"/>
<dbReference type="GO" id="GO:0004930">
    <property type="term" value="F:G protein-coupled receptor activity"/>
    <property type="evidence" value="ECO:0007669"/>
    <property type="project" value="InterPro"/>
</dbReference>
<feature type="transmembrane region" description="Helical" evidence="5">
    <location>
        <begin position="26"/>
        <end position="52"/>
    </location>
</feature>
<gene>
    <name evidence="6" type="primary">Nfu_g_1_015217</name>
</gene>
<keyword evidence="3 5" id="KW-1133">Transmembrane helix</keyword>
<evidence type="ECO:0000256" key="3">
    <source>
        <dbReference type="ARBA" id="ARBA00022989"/>
    </source>
</evidence>
<protein>
    <submittedName>
        <fullName evidence="6">Uncharacterized protein</fullName>
    </submittedName>
</protein>
<dbReference type="InterPro" id="IPR000832">
    <property type="entry name" value="GPCR_2_secretin-like"/>
</dbReference>
<reference evidence="6" key="2">
    <citation type="submission" date="2016-06" db="EMBL/GenBank/DDBJ databases">
        <title>The genome of a short-lived fish provides insights into sex chromosome evolution and the genetic control of aging.</title>
        <authorList>
            <person name="Reichwald K."/>
            <person name="Felder M."/>
            <person name="Petzold A."/>
            <person name="Koch P."/>
            <person name="Groth M."/>
            <person name="Platzer M."/>
        </authorList>
    </citation>
    <scope>NUCLEOTIDE SEQUENCE</scope>
    <source>
        <tissue evidence="6">Brain</tissue>
    </source>
</reference>
<name>A0A1A8K2R4_NOTKU</name>
<evidence type="ECO:0000256" key="1">
    <source>
        <dbReference type="ARBA" id="ARBA00004141"/>
    </source>
</evidence>
<keyword evidence="4 5" id="KW-0472">Membrane</keyword>
<evidence type="ECO:0000256" key="5">
    <source>
        <dbReference type="SAM" id="Phobius"/>
    </source>
</evidence>
<accession>A0A1A8K2R4</accession>
<reference evidence="6" key="1">
    <citation type="submission" date="2016-05" db="EMBL/GenBank/DDBJ databases">
        <authorList>
            <person name="Lavstsen T."/>
            <person name="Jespersen J.S."/>
        </authorList>
    </citation>
    <scope>NUCLEOTIDE SEQUENCE</scope>
    <source>
        <tissue evidence="6">Brain</tissue>
    </source>
</reference>
<comment type="subcellular location">
    <subcellularLocation>
        <location evidence="1">Membrane</location>
        <topology evidence="1">Multi-pass membrane protein</topology>
    </subcellularLocation>
</comment>